<keyword evidence="1" id="KW-0378">Hydrolase</keyword>
<organism evidence="1 2">
    <name type="scientific">Lacibacterium aquatile</name>
    <dbReference type="NCBI Taxonomy" id="1168082"/>
    <lineage>
        <taxon>Bacteria</taxon>
        <taxon>Pseudomonadati</taxon>
        <taxon>Pseudomonadota</taxon>
        <taxon>Alphaproteobacteria</taxon>
        <taxon>Rhodospirillales</taxon>
        <taxon>Rhodospirillaceae</taxon>
    </lineage>
</organism>
<proteinExistence type="predicted"/>
<evidence type="ECO:0000313" key="1">
    <source>
        <dbReference type="EMBL" id="MFD2265245.1"/>
    </source>
</evidence>
<dbReference type="Proteomes" id="UP001597295">
    <property type="component" value="Unassembled WGS sequence"/>
</dbReference>
<dbReference type="PANTHER" id="PTHR12993">
    <property type="entry name" value="N-ACETYLGLUCOSAMINYL-PHOSPHATIDYLINOSITOL DE-N-ACETYLASE-RELATED"/>
    <property type="match status" value="1"/>
</dbReference>
<dbReference type="PANTHER" id="PTHR12993:SF30">
    <property type="entry name" value="N-ACETYL-ALPHA-D-GLUCOSAMINYL L-MALATE DEACETYLASE 1"/>
    <property type="match status" value="1"/>
</dbReference>
<dbReference type="Gene3D" id="3.40.50.10320">
    <property type="entry name" value="LmbE-like"/>
    <property type="match status" value="1"/>
</dbReference>
<dbReference type="GO" id="GO:0016787">
    <property type="term" value="F:hydrolase activity"/>
    <property type="evidence" value="ECO:0007669"/>
    <property type="project" value="UniProtKB-KW"/>
</dbReference>
<dbReference type="Pfam" id="PF02585">
    <property type="entry name" value="PIG-L"/>
    <property type="match status" value="1"/>
</dbReference>
<dbReference type="EC" id="3.5.1.-" evidence="1"/>
<keyword evidence="2" id="KW-1185">Reference proteome</keyword>
<comment type="caution">
    <text evidence="1">The sequence shown here is derived from an EMBL/GenBank/DDBJ whole genome shotgun (WGS) entry which is preliminary data.</text>
</comment>
<sequence length="223" mass="23988">MKILALGAHPDDVEIYCFGTLLAYKALGHEIAWAVATDGSPKGAAPDMAATRKAEATAGGALAGVTPIFLGFQDGALGQEQALVATLEALYATEKPDLIITHPPEDYHPDHRALSVAALDAGRFRVPVLYADTLNGTGFTPQYWVDISAHMATKQAAIRCHVSQRPERFVDSATTLNHLRSLQCNAGGEGAYAECFRFDPHAPFSDVRNLLPPSPEVKPLVRW</sequence>
<reference evidence="2" key="1">
    <citation type="journal article" date="2019" name="Int. J. Syst. Evol. Microbiol.">
        <title>The Global Catalogue of Microorganisms (GCM) 10K type strain sequencing project: providing services to taxonomists for standard genome sequencing and annotation.</title>
        <authorList>
            <consortium name="The Broad Institute Genomics Platform"/>
            <consortium name="The Broad Institute Genome Sequencing Center for Infectious Disease"/>
            <person name="Wu L."/>
            <person name="Ma J."/>
        </authorList>
    </citation>
    <scope>NUCLEOTIDE SEQUENCE [LARGE SCALE GENOMIC DNA]</scope>
    <source>
        <strain evidence="2">CGMCC 1.19062</strain>
    </source>
</reference>
<dbReference type="InterPro" id="IPR003737">
    <property type="entry name" value="GlcNAc_PI_deacetylase-related"/>
</dbReference>
<gene>
    <name evidence="1" type="ORF">ACFSM5_20245</name>
</gene>
<evidence type="ECO:0000313" key="2">
    <source>
        <dbReference type="Proteomes" id="UP001597295"/>
    </source>
</evidence>
<dbReference type="RefSeq" id="WP_379878417.1">
    <property type="nucleotide sequence ID" value="NZ_JBHUIP010000016.1"/>
</dbReference>
<protein>
    <submittedName>
        <fullName evidence="1">PIG-L deacetylase family protein</fullName>
        <ecNumber evidence="1">3.5.1.-</ecNumber>
    </submittedName>
</protein>
<dbReference type="InterPro" id="IPR024078">
    <property type="entry name" value="LmbE-like_dom_sf"/>
</dbReference>
<accession>A0ABW5DXJ2</accession>
<name>A0ABW5DXJ2_9PROT</name>
<dbReference type="EMBL" id="JBHUIP010000016">
    <property type="protein sequence ID" value="MFD2265245.1"/>
    <property type="molecule type" value="Genomic_DNA"/>
</dbReference>
<dbReference type="SUPFAM" id="SSF102588">
    <property type="entry name" value="LmbE-like"/>
    <property type="match status" value="1"/>
</dbReference>